<dbReference type="EMBL" id="LLXI01000159">
    <property type="protein sequence ID" value="PKY41660.1"/>
    <property type="molecule type" value="Genomic_DNA"/>
</dbReference>
<name>A0A2I1G4W3_9GLOM</name>
<reference evidence="2 3" key="1">
    <citation type="submission" date="2015-10" db="EMBL/GenBank/DDBJ databases">
        <title>Genome analyses suggest a sexual origin of heterokaryosis in a supposedly ancient asexual fungus.</title>
        <authorList>
            <person name="Ropars J."/>
            <person name="Sedzielewska K."/>
            <person name="Noel J."/>
            <person name="Charron P."/>
            <person name="Farinelli L."/>
            <person name="Marton T."/>
            <person name="Kruger M."/>
            <person name="Pelin A."/>
            <person name="Brachmann A."/>
            <person name="Corradi N."/>
        </authorList>
    </citation>
    <scope>NUCLEOTIDE SEQUENCE [LARGE SCALE GENOMIC DNA]</scope>
    <source>
        <strain evidence="2 3">A4</strain>
    </source>
</reference>
<protein>
    <submittedName>
        <fullName evidence="2">Uncharacterized protein</fullName>
    </submittedName>
</protein>
<evidence type="ECO:0000313" key="3">
    <source>
        <dbReference type="Proteomes" id="UP000234323"/>
    </source>
</evidence>
<sequence length="152" mass="17203">MVPKKVAEEVHYSSKVSLSMILNKTLSNILYSYFGILGKDHKALELSSKLKSGKKKEKFPKQVDSEDSENNPKALNVDCLGNSISHYKIIFLPKEYANDVYEQESTVNESAIEDVEVLIKSYNNSISTVDRTMLNVLDTTFLGINEFNMKKD</sequence>
<feature type="region of interest" description="Disordered" evidence="1">
    <location>
        <begin position="52"/>
        <end position="71"/>
    </location>
</feature>
<evidence type="ECO:0000256" key="1">
    <source>
        <dbReference type="SAM" id="MobiDB-lite"/>
    </source>
</evidence>
<keyword evidence="3" id="KW-1185">Reference proteome</keyword>
<proteinExistence type="predicted"/>
<dbReference type="Proteomes" id="UP000234323">
    <property type="component" value="Unassembled WGS sequence"/>
</dbReference>
<accession>A0A2I1G4W3</accession>
<organism evidence="2 3">
    <name type="scientific">Rhizophagus irregularis</name>
    <dbReference type="NCBI Taxonomy" id="588596"/>
    <lineage>
        <taxon>Eukaryota</taxon>
        <taxon>Fungi</taxon>
        <taxon>Fungi incertae sedis</taxon>
        <taxon>Mucoromycota</taxon>
        <taxon>Glomeromycotina</taxon>
        <taxon>Glomeromycetes</taxon>
        <taxon>Glomerales</taxon>
        <taxon>Glomeraceae</taxon>
        <taxon>Rhizophagus</taxon>
    </lineage>
</organism>
<comment type="caution">
    <text evidence="2">The sequence shown here is derived from an EMBL/GenBank/DDBJ whole genome shotgun (WGS) entry which is preliminary data.</text>
</comment>
<dbReference type="AlphaFoldDB" id="A0A2I1G4W3"/>
<evidence type="ECO:0000313" key="2">
    <source>
        <dbReference type="EMBL" id="PKY41660.1"/>
    </source>
</evidence>
<gene>
    <name evidence="2" type="ORF">RhiirA4_455293</name>
</gene>
<dbReference type="VEuPathDB" id="FungiDB:RhiirA1_467289"/>